<evidence type="ECO:0000256" key="2">
    <source>
        <dbReference type="ARBA" id="ARBA00022525"/>
    </source>
</evidence>
<keyword evidence="3" id="KW-0732">Signal</keyword>
<protein>
    <recommendedName>
        <fullName evidence="5">IGFBP N-terminal domain-containing protein</fullName>
    </recommendedName>
</protein>
<dbReference type="InterPro" id="IPR009030">
    <property type="entry name" value="Growth_fac_rcpt_cys_sf"/>
</dbReference>
<accession>A0A7N8YA34</accession>
<evidence type="ECO:0000313" key="7">
    <source>
        <dbReference type="Proteomes" id="UP000261640"/>
    </source>
</evidence>
<dbReference type="GO" id="GO:0001558">
    <property type="term" value="P:regulation of cell growth"/>
    <property type="evidence" value="ECO:0007669"/>
    <property type="project" value="InterPro"/>
</dbReference>
<sequence>QSRPPFPPCDWSAPASISGRGAPLISICLDCTPCNLRACPFKAPHACEGGRTLARDPCGCCDQCTRLEWEPCGGHDWTHGYCALGLTCASVNRTGAAVIPEIGVCKGGWKSVLRREKVLRAQRKSCRSSFSHPEGITVRISRWVSGFPEPALPSSIHVVVQIRTPHGFSRAIEPQVIP</sequence>
<evidence type="ECO:0000313" key="6">
    <source>
        <dbReference type="Ensembl" id="ENSMAMP00000064522.1"/>
    </source>
</evidence>
<dbReference type="InterPro" id="IPR000867">
    <property type="entry name" value="IGFBP-like"/>
</dbReference>
<reference evidence="6" key="2">
    <citation type="submission" date="2025-09" db="UniProtKB">
        <authorList>
            <consortium name="Ensembl"/>
        </authorList>
    </citation>
    <scope>IDENTIFICATION</scope>
</reference>
<dbReference type="PANTHER" id="PTHR14186">
    <property type="entry name" value="INSULIN-LIKE GROWTH FACTOR BINDING PROTEIN-RELATED"/>
    <property type="match status" value="1"/>
</dbReference>
<dbReference type="GO" id="GO:0005520">
    <property type="term" value="F:insulin-like growth factor binding"/>
    <property type="evidence" value="ECO:0007669"/>
    <property type="project" value="InterPro"/>
</dbReference>
<dbReference type="GO" id="GO:0005576">
    <property type="term" value="C:extracellular region"/>
    <property type="evidence" value="ECO:0007669"/>
    <property type="project" value="UniProtKB-SubCell"/>
</dbReference>
<evidence type="ECO:0000256" key="1">
    <source>
        <dbReference type="ARBA" id="ARBA00004613"/>
    </source>
</evidence>
<keyword evidence="4" id="KW-1015">Disulfide bond</keyword>
<evidence type="ECO:0000256" key="3">
    <source>
        <dbReference type="ARBA" id="ARBA00022729"/>
    </source>
</evidence>
<dbReference type="InParanoid" id="A0A7N8YA34"/>
<feature type="domain" description="IGFBP N-terminal" evidence="5">
    <location>
        <begin position="29"/>
        <end position="107"/>
    </location>
</feature>
<proteinExistence type="predicted"/>
<dbReference type="InterPro" id="IPR011390">
    <property type="entry name" value="IGFBP_rP_mac25"/>
</dbReference>
<dbReference type="Ensembl" id="ENSMAMT00000053604.1">
    <property type="protein sequence ID" value="ENSMAMP00000064522.1"/>
    <property type="gene ID" value="ENSMAMG00000027050.1"/>
</dbReference>
<dbReference type="GO" id="GO:0009966">
    <property type="term" value="P:regulation of signal transduction"/>
    <property type="evidence" value="ECO:0007669"/>
    <property type="project" value="TreeGrafter"/>
</dbReference>
<evidence type="ECO:0000256" key="4">
    <source>
        <dbReference type="ARBA" id="ARBA00023157"/>
    </source>
</evidence>
<comment type="subcellular location">
    <subcellularLocation>
        <location evidence="1">Secreted</location>
    </subcellularLocation>
</comment>
<dbReference type="SMART" id="SM00121">
    <property type="entry name" value="IB"/>
    <property type="match status" value="1"/>
</dbReference>
<dbReference type="Proteomes" id="UP000261640">
    <property type="component" value="Unplaced"/>
</dbReference>
<evidence type="ECO:0000259" key="5">
    <source>
        <dbReference type="SMART" id="SM00121"/>
    </source>
</evidence>
<dbReference type="SUPFAM" id="SSF57184">
    <property type="entry name" value="Growth factor receptor domain"/>
    <property type="match status" value="1"/>
</dbReference>
<dbReference type="PANTHER" id="PTHR14186:SF20">
    <property type="entry name" value="CYSTEINE-RICH MOTOR NEURON 1 PROTEIN-LIKE"/>
    <property type="match status" value="1"/>
</dbReference>
<keyword evidence="2" id="KW-0964">Secreted</keyword>
<dbReference type="Pfam" id="PF00219">
    <property type="entry name" value="IGFBP"/>
    <property type="match status" value="1"/>
</dbReference>
<name>A0A7N8YA34_9TELE</name>
<organism evidence="6 7">
    <name type="scientific">Mastacembelus armatus</name>
    <name type="common">zig-zag eel</name>
    <dbReference type="NCBI Taxonomy" id="205130"/>
    <lineage>
        <taxon>Eukaryota</taxon>
        <taxon>Metazoa</taxon>
        <taxon>Chordata</taxon>
        <taxon>Craniata</taxon>
        <taxon>Vertebrata</taxon>
        <taxon>Euteleostomi</taxon>
        <taxon>Actinopterygii</taxon>
        <taxon>Neopterygii</taxon>
        <taxon>Teleostei</taxon>
        <taxon>Neoteleostei</taxon>
        <taxon>Acanthomorphata</taxon>
        <taxon>Anabantaria</taxon>
        <taxon>Synbranchiformes</taxon>
        <taxon>Mastacembelidae</taxon>
        <taxon>Mastacembelus</taxon>
    </lineage>
</organism>
<dbReference type="Gene3D" id="4.10.40.20">
    <property type="match status" value="1"/>
</dbReference>
<reference evidence="6" key="1">
    <citation type="submission" date="2025-08" db="UniProtKB">
        <authorList>
            <consortium name="Ensembl"/>
        </authorList>
    </citation>
    <scope>IDENTIFICATION</scope>
</reference>
<keyword evidence="7" id="KW-1185">Reference proteome</keyword>
<dbReference type="AlphaFoldDB" id="A0A7N8YA34"/>